<evidence type="ECO:0000313" key="5">
    <source>
        <dbReference type="Proteomes" id="UP000536909"/>
    </source>
</evidence>
<keyword evidence="5" id="KW-1185">Reference proteome</keyword>
<dbReference type="AlphaFoldDB" id="A0AAJ5F0N7"/>
<keyword evidence="2" id="KW-0378">Hydrolase</keyword>
<dbReference type="EMBL" id="JACHFV010000007">
    <property type="protein sequence ID" value="MBB5295361.1"/>
    <property type="molecule type" value="Genomic_DNA"/>
</dbReference>
<gene>
    <name evidence="3" type="ORF">FCS05_19530</name>
    <name evidence="2" type="ORF">HNQ10_002190</name>
</gene>
<keyword evidence="2" id="KW-0645">Protease</keyword>
<keyword evidence="1" id="KW-1133">Transmembrane helix</keyword>
<organism evidence="3 4">
    <name type="scientific">Deinococcus metallilatus</name>
    <dbReference type="NCBI Taxonomy" id="1211322"/>
    <lineage>
        <taxon>Bacteria</taxon>
        <taxon>Thermotogati</taxon>
        <taxon>Deinococcota</taxon>
        <taxon>Deinococci</taxon>
        <taxon>Deinococcales</taxon>
        <taxon>Deinococcaceae</taxon>
        <taxon>Deinococcus</taxon>
    </lineage>
</organism>
<evidence type="ECO:0000313" key="2">
    <source>
        <dbReference type="EMBL" id="MBB5295361.1"/>
    </source>
</evidence>
<feature type="transmembrane region" description="Helical" evidence="1">
    <location>
        <begin position="57"/>
        <end position="79"/>
    </location>
</feature>
<proteinExistence type="predicted"/>
<reference evidence="2 5" key="2">
    <citation type="submission" date="2020-08" db="EMBL/GenBank/DDBJ databases">
        <title>Genomic Encyclopedia of Type Strains, Phase IV (KMG-IV): sequencing the most valuable type-strain genomes for metagenomic binning, comparative biology and taxonomic classification.</title>
        <authorList>
            <person name="Goeker M."/>
        </authorList>
    </citation>
    <scope>NUCLEOTIDE SEQUENCE [LARGE SCALE GENOMIC DNA]</scope>
    <source>
        <strain evidence="2 5">DSM 105434</strain>
    </source>
</reference>
<feature type="transmembrane region" description="Helical" evidence="1">
    <location>
        <begin position="99"/>
        <end position="120"/>
    </location>
</feature>
<feature type="transmembrane region" description="Helical" evidence="1">
    <location>
        <begin position="27"/>
        <end position="51"/>
    </location>
</feature>
<name>A0AAJ5F0N7_9DEIO</name>
<dbReference type="GO" id="GO:0008233">
    <property type="term" value="F:peptidase activity"/>
    <property type="evidence" value="ECO:0007669"/>
    <property type="project" value="UniProtKB-KW"/>
</dbReference>
<reference evidence="3 4" key="1">
    <citation type="submission" date="2019-04" db="EMBL/GenBank/DDBJ databases">
        <title>Deinococcus metalilatus MA1002 mutant No.5.</title>
        <authorList>
            <person name="Park W."/>
            <person name="Park C."/>
        </authorList>
    </citation>
    <scope>NUCLEOTIDE SEQUENCE [LARGE SCALE GENOMIC DNA]</scope>
    <source>
        <strain evidence="3 4">MA1002-m5</strain>
    </source>
</reference>
<protein>
    <submittedName>
        <fullName evidence="2">Membrane protein implicated in regulation of membrane protease activity</fullName>
    </submittedName>
</protein>
<dbReference type="Proteomes" id="UP000308000">
    <property type="component" value="Unassembled WGS sequence"/>
</dbReference>
<comment type="caution">
    <text evidence="3">The sequence shown here is derived from an EMBL/GenBank/DDBJ whole genome shotgun (WGS) entry which is preliminary data.</text>
</comment>
<keyword evidence="1" id="KW-0812">Transmembrane</keyword>
<dbReference type="Proteomes" id="UP000536909">
    <property type="component" value="Unassembled WGS sequence"/>
</dbReference>
<evidence type="ECO:0000313" key="4">
    <source>
        <dbReference type="Proteomes" id="UP000308000"/>
    </source>
</evidence>
<evidence type="ECO:0000313" key="3">
    <source>
        <dbReference type="EMBL" id="TLK21078.1"/>
    </source>
</evidence>
<dbReference type="EMBL" id="VBRC01000024">
    <property type="protein sequence ID" value="TLK21078.1"/>
    <property type="molecule type" value="Genomic_DNA"/>
</dbReference>
<evidence type="ECO:0000256" key="1">
    <source>
        <dbReference type="SAM" id="Phobius"/>
    </source>
</evidence>
<accession>A0AAJ5F0N7</accession>
<keyword evidence="1" id="KW-0472">Membrane</keyword>
<sequence length="174" mass="18761">MSPAPETDRFLRGSHGAVAWVADRPALLYLLALVPPGLLTLGGSGVLHSFVQTSLSAMPGVAFAVFGAVITALSILTTLKSTPFFRRLQDDKNRVWQRIVQNFIQAALVVAALGVLALFFSPDSFSRLAPRVRQGVAFGYFFLFSASVLFLVVSLYHLRLMANAPVAHDEQGGS</sequence>
<dbReference type="RefSeq" id="WP_129118338.1">
    <property type="nucleotide sequence ID" value="NZ_BSUI01000015.1"/>
</dbReference>
<feature type="transmembrane region" description="Helical" evidence="1">
    <location>
        <begin position="140"/>
        <end position="158"/>
    </location>
</feature>
<dbReference type="GO" id="GO:0006508">
    <property type="term" value="P:proteolysis"/>
    <property type="evidence" value="ECO:0007669"/>
    <property type="project" value="UniProtKB-KW"/>
</dbReference>